<keyword evidence="2" id="KW-1185">Reference proteome</keyword>
<sequence length="115" mass="12530">MRAGARSEILEKFIQAAEHNAHDSLISVRIAASWALANICDSIRHCIDAQPFQTDSIASREGARFISLLADCALQLASDNDKDESSSSSQMRGIAIQDYEGSLVNHPMRGPSKEN</sequence>
<organism evidence="1 2">
    <name type="scientific">Fraxinus pennsylvanica</name>
    <dbReference type="NCBI Taxonomy" id="56036"/>
    <lineage>
        <taxon>Eukaryota</taxon>
        <taxon>Viridiplantae</taxon>
        <taxon>Streptophyta</taxon>
        <taxon>Embryophyta</taxon>
        <taxon>Tracheophyta</taxon>
        <taxon>Spermatophyta</taxon>
        <taxon>Magnoliopsida</taxon>
        <taxon>eudicotyledons</taxon>
        <taxon>Gunneridae</taxon>
        <taxon>Pentapetalae</taxon>
        <taxon>asterids</taxon>
        <taxon>lamiids</taxon>
        <taxon>Lamiales</taxon>
        <taxon>Oleaceae</taxon>
        <taxon>Oleeae</taxon>
        <taxon>Fraxinus</taxon>
    </lineage>
</organism>
<dbReference type="InterPro" id="IPR052107">
    <property type="entry name" value="HEAT6"/>
</dbReference>
<proteinExistence type="predicted"/>
<dbReference type="AlphaFoldDB" id="A0AAD2A148"/>
<accession>A0AAD2A148</accession>
<gene>
    <name evidence="1" type="ORF">FPE_LOCUS24415</name>
</gene>
<name>A0AAD2A148_9LAMI</name>
<protein>
    <submittedName>
        <fullName evidence="1">Uncharacterized protein</fullName>
    </submittedName>
</protein>
<evidence type="ECO:0000313" key="1">
    <source>
        <dbReference type="EMBL" id="CAI9776985.1"/>
    </source>
</evidence>
<reference evidence="1" key="1">
    <citation type="submission" date="2023-05" db="EMBL/GenBank/DDBJ databases">
        <authorList>
            <person name="Huff M."/>
        </authorList>
    </citation>
    <scope>NUCLEOTIDE SEQUENCE</scope>
</reference>
<dbReference type="EMBL" id="OU503050">
    <property type="protein sequence ID" value="CAI9776985.1"/>
    <property type="molecule type" value="Genomic_DNA"/>
</dbReference>
<dbReference type="PANTHER" id="PTHR13366:SF0">
    <property type="entry name" value="HEAT REPEAT-CONTAINING PROTEIN 6"/>
    <property type="match status" value="1"/>
</dbReference>
<dbReference type="PANTHER" id="PTHR13366">
    <property type="entry name" value="MALARIA ANTIGEN-RELATED"/>
    <property type="match status" value="1"/>
</dbReference>
<dbReference type="Proteomes" id="UP000834106">
    <property type="component" value="Chromosome 15"/>
</dbReference>
<evidence type="ECO:0000313" key="2">
    <source>
        <dbReference type="Proteomes" id="UP000834106"/>
    </source>
</evidence>